<reference evidence="4 5" key="1">
    <citation type="submission" date="2020-08" db="EMBL/GenBank/DDBJ databases">
        <title>Amycolatopsis sp. nov. DR6-1 isolated from Dendrobium heterocarpum.</title>
        <authorList>
            <person name="Tedsree N."/>
            <person name="Kuncharoen N."/>
            <person name="Likhitwitayawuid K."/>
            <person name="Tanasupawat S."/>
        </authorList>
    </citation>
    <scope>NUCLEOTIDE SEQUENCE [LARGE SCALE GENOMIC DNA]</scope>
    <source>
        <strain evidence="4 5">DR6-1</strain>
    </source>
</reference>
<proteinExistence type="predicted"/>
<dbReference type="GO" id="GO:0019748">
    <property type="term" value="P:secondary metabolic process"/>
    <property type="evidence" value="ECO:0007669"/>
    <property type="project" value="TreeGrafter"/>
</dbReference>
<evidence type="ECO:0000313" key="5">
    <source>
        <dbReference type="Proteomes" id="UP000526734"/>
    </source>
</evidence>
<keyword evidence="1" id="KW-0456">Lyase</keyword>
<accession>A0A7W3VWL4</accession>
<dbReference type="GO" id="GO:0016787">
    <property type="term" value="F:hydrolase activity"/>
    <property type="evidence" value="ECO:0007669"/>
    <property type="project" value="UniProtKB-KW"/>
</dbReference>
<dbReference type="Proteomes" id="UP000526734">
    <property type="component" value="Unassembled WGS sequence"/>
</dbReference>
<sequence>MPPSRPADAGRREESVPDFSSPRSDGPRIRELAEIGGRTDTRDVLAHATRQAEREYDDYFIVDIDAHVSEDHFWGEVLELIDNDVWRQIGMDQFGKFAGNNALLNIQPGMSHQSVGGRIGHQGRKEPLDGVSGHPFVAAARRGMDAMGLDYQVVFPSAMLLLGMHPQDEIEVVLGRAFNRWLTEVVLPQDDRLKGMLYLPYNTPEVCEELVEKYAGDAGIIGFTVCSTRNNPVHSDVYTRLYKLIEDSGKPLAFHSGYHWGDPSFAQLNRFLSMHALSFTHYNQIHVTNWIVNAMPERFPRLKMVWVESGLAWIPFLMQRLDHEVLMRPSEAPGLTRLPSEYMKDMWYTSQPMERTSMELLEAGMKAFNAETQLLYSSDWPHWDWDAPSTITRLPFLSEQAKRNILGLNAARVFNLPADRRKPAAKSVLHERPGVSS</sequence>
<evidence type="ECO:0000313" key="4">
    <source>
        <dbReference type="EMBL" id="MBB1154354.1"/>
    </source>
</evidence>
<keyword evidence="5" id="KW-1185">Reference proteome</keyword>
<organism evidence="4 5">
    <name type="scientific">Amycolatopsis dendrobii</name>
    <dbReference type="NCBI Taxonomy" id="2760662"/>
    <lineage>
        <taxon>Bacteria</taxon>
        <taxon>Bacillati</taxon>
        <taxon>Actinomycetota</taxon>
        <taxon>Actinomycetes</taxon>
        <taxon>Pseudonocardiales</taxon>
        <taxon>Pseudonocardiaceae</taxon>
        <taxon>Amycolatopsis</taxon>
    </lineage>
</organism>
<dbReference type="SUPFAM" id="SSF51556">
    <property type="entry name" value="Metallo-dependent hydrolases"/>
    <property type="match status" value="1"/>
</dbReference>
<dbReference type="InterPro" id="IPR006680">
    <property type="entry name" value="Amidohydro-rel"/>
</dbReference>
<dbReference type="EMBL" id="JACGZW010000004">
    <property type="protein sequence ID" value="MBB1154354.1"/>
    <property type="molecule type" value="Genomic_DNA"/>
</dbReference>
<dbReference type="PANTHER" id="PTHR21240">
    <property type="entry name" value="2-AMINO-3-CARBOXYLMUCONATE-6-SEMIALDEHYDE DECARBOXYLASE"/>
    <property type="match status" value="1"/>
</dbReference>
<dbReference type="GO" id="GO:0016831">
    <property type="term" value="F:carboxy-lyase activity"/>
    <property type="evidence" value="ECO:0007669"/>
    <property type="project" value="InterPro"/>
</dbReference>
<evidence type="ECO:0000256" key="1">
    <source>
        <dbReference type="ARBA" id="ARBA00023239"/>
    </source>
</evidence>
<gene>
    <name evidence="4" type="ORF">H4281_14520</name>
</gene>
<comment type="caution">
    <text evidence="4">The sequence shown here is derived from an EMBL/GenBank/DDBJ whole genome shotgun (WGS) entry which is preliminary data.</text>
</comment>
<dbReference type="Pfam" id="PF04909">
    <property type="entry name" value="Amidohydro_2"/>
    <property type="match status" value="1"/>
</dbReference>
<dbReference type="AlphaFoldDB" id="A0A7W3VWL4"/>
<dbReference type="Gene3D" id="3.20.20.140">
    <property type="entry name" value="Metal-dependent hydrolases"/>
    <property type="match status" value="1"/>
</dbReference>
<dbReference type="InterPro" id="IPR032465">
    <property type="entry name" value="ACMSD"/>
</dbReference>
<name>A0A7W3VWL4_9PSEU</name>
<evidence type="ECO:0000259" key="3">
    <source>
        <dbReference type="Pfam" id="PF04909"/>
    </source>
</evidence>
<dbReference type="PANTHER" id="PTHR21240:SF28">
    <property type="entry name" value="ISO-OROTATE DECARBOXYLASE (EUROFUNG)"/>
    <property type="match status" value="1"/>
</dbReference>
<dbReference type="GO" id="GO:0005737">
    <property type="term" value="C:cytoplasm"/>
    <property type="evidence" value="ECO:0007669"/>
    <property type="project" value="TreeGrafter"/>
</dbReference>
<protein>
    <submittedName>
        <fullName evidence="4">Amidohydrolase family protein</fullName>
    </submittedName>
</protein>
<feature type="region of interest" description="Disordered" evidence="2">
    <location>
        <begin position="1"/>
        <end position="28"/>
    </location>
</feature>
<evidence type="ECO:0000256" key="2">
    <source>
        <dbReference type="SAM" id="MobiDB-lite"/>
    </source>
</evidence>
<dbReference type="InterPro" id="IPR032466">
    <property type="entry name" value="Metal_Hydrolase"/>
</dbReference>
<keyword evidence="4" id="KW-0378">Hydrolase</keyword>
<feature type="domain" description="Amidohydrolase-related" evidence="3">
    <location>
        <begin position="142"/>
        <end position="416"/>
    </location>
</feature>